<dbReference type="Pfam" id="PF02518">
    <property type="entry name" value="HATPase_c"/>
    <property type="match status" value="1"/>
</dbReference>
<dbReference type="PANTHER" id="PTHR45339">
    <property type="entry name" value="HYBRID SIGNAL TRANSDUCTION HISTIDINE KINASE J"/>
    <property type="match status" value="1"/>
</dbReference>
<evidence type="ECO:0000256" key="10">
    <source>
        <dbReference type="ARBA" id="ARBA00022989"/>
    </source>
</evidence>
<evidence type="ECO:0000256" key="5">
    <source>
        <dbReference type="ARBA" id="ARBA00022679"/>
    </source>
</evidence>
<dbReference type="SUPFAM" id="SSF55874">
    <property type="entry name" value="ATPase domain of HSP90 chaperone/DNA topoisomerase II/histidine kinase"/>
    <property type="match status" value="1"/>
</dbReference>
<protein>
    <recommendedName>
        <fullName evidence="3">histidine kinase</fullName>
        <ecNumber evidence="3">2.7.13.3</ecNumber>
    </recommendedName>
</protein>
<dbReference type="Pfam" id="PF00072">
    <property type="entry name" value="Response_reg"/>
    <property type="match status" value="1"/>
</dbReference>
<dbReference type="InterPro" id="IPR004358">
    <property type="entry name" value="Sig_transdc_His_kin-like_C"/>
</dbReference>
<dbReference type="RefSeq" id="WP_110651814.1">
    <property type="nucleotide sequence ID" value="NZ_QJRN01000003.1"/>
</dbReference>
<dbReference type="CDD" id="cd17546">
    <property type="entry name" value="REC_hyHK_CKI1_RcsC-like"/>
    <property type="match status" value="1"/>
</dbReference>
<accession>A0A9Q6N9N3</accession>
<feature type="transmembrane region" description="Helical" evidence="14">
    <location>
        <begin position="303"/>
        <end position="324"/>
    </location>
</feature>
<dbReference type="SMART" id="SM00388">
    <property type="entry name" value="HisKA"/>
    <property type="match status" value="1"/>
</dbReference>
<dbReference type="GO" id="GO:0005524">
    <property type="term" value="F:ATP binding"/>
    <property type="evidence" value="ECO:0007669"/>
    <property type="project" value="UniProtKB-KW"/>
</dbReference>
<evidence type="ECO:0000256" key="6">
    <source>
        <dbReference type="ARBA" id="ARBA00022692"/>
    </source>
</evidence>
<comment type="subcellular location">
    <subcellularLocation>
        <location evidence="2">Membrane</location>
    </subcellularLocation>
</comment>
<evidence type="ECO:0000313" key="17">
    <source>
        <dbReference type="EMBL" id="PYC41556.1"/>
    </source>
</evidence>
<dbReference type="InterPro" id="IPR001789">
    <property type="entry name" value="Sig_transdc_resp-reg_receiver"/>
</dbReference>
<sequence length="944" mass="104846">MRLKSYLHQINPLFSSPEAARRLLRVVALIFLIGLLGAVYNFLRSSISNELSQRRSYMSSAIAEAQTFFTSREALLESLSLSAVHKSRQNEAYEPSADPAEEIHLHLGGPEGNQWGIWLTQRMRDYLKSKQLNLLYVPGGEQSQVQRLFSTQPESAYLPGPLLAKLATLKFSEVPPGEELWLMDHSSGTAQLYIFTRLDERYANSGWLGLEMDGKSVSAALSDQSAGDFMMFNSQGGLIFSSTPSAQLSEDVQQVKGGSFFGFLGGRWWPDHLVIRKQLGSSDWQLVYSFDLHNLLKSLWPQLFVALLISLFGMALIGFLTHWVEVRLIAPALDRIQALIESEAFSRDVIQIAPVALCVLRRSDGRVVLENTLSQQWLGNGTERDQLCAGWIEQAFDPNRPNSSDYFETADGRHLYLSSAPTRYNGEDVLFCAFSDISARKQIEAALEEAKRLADTANEAKTLFLATMSHEIRTPLYGVLGTLELLSRTHLDNQQKDYLRAIEGSSGTLLQLICDVLDVSKIEAGQLALELSEFSSLDLVHEIIQGYAAAAHAKGLQFYACVDPQLPEILLGDVTRIRQILSNLLNNAVKFTDSGRIVLRVRVDSRDGERSNILWQVSDTGRGIAQDDQALIFEPFYQTEGNTNVIAGTGLGLPICQRLTQLMNGNIRMVSELGLGSSFTLTLPLEACPMVSHTPLISPLLPEMIYVVSPVRELAESVAGWLRRWGARAQFSLPTQSDRSRGNVLIELHPGIVEHRLEPDWQGPLVLASGDGHNEPRIRGGSWQVNTNNLRAIHQAVSQAQGVWVAQSEEHTDSRELKKLSLHVLVAEDNVINQLILKDQLEELGCSVELASNGEDALSIWRNGHFDVVLTDVNMPKLNGYELAKELRRQGCSIPIIGATANAMRGEEELCLAAGMNHCLVKPFALRALFNYLAPYERAPHEVL</sequence>
<dbReference type="Pfam" id="PF00512">
    <property type="entry name" value="HisKA"/>
    <property type="match status" value="1"/>
</dbReference>
<dbReference type="PROSITE" id="PS50110">
    <property type="entry name" value="RESPONSE_REGULATORY"/>
    <property type="match status" value="1"/>
</dbReference>
<feature type="domain" description="Histidine kinase" evidence="15">
    <location>
        <begin position="467"/>
        <end position="687"/>
    </location>
</feature>
<evidence type="ECO:0000256" key="8">
    <source>
        <dbReference type="ARBA" id="ARBA00022777"/>
    </source>
</evidence>
<keyword evidence="6 14" id="KW-0812">Transmembrane</keyword>
<evidence type="ECO:0000256" key="1">
    <source>
        <dbReference type="ARBA" id="ARBA00000085"/>
    </source>
</evidence>
<dbReference type="SMART" id="SM00448">
    <property type="entry name" value="REC"/>
    <property type="match status" value="1"/>
</dbReference>
<dbReference type="GO" id="GO:0000155">
    <property type="term" value="F:phosphorelay sensor kinase activity"/>
    <property type="evidence" value="ECO:0007669"/>
    <property type="project" value="InterPro"/>
</dbReference>
<dbReference type="SUPFAM" id="SSF52172">
    <property type="entry name" value="CheY-like"/>
    <property type="match status" value="1"/>
</dbReference>
<dbReference type="InterPro" id="IPR036890">
    <property type="entry name" value="HATPase_C_sf"/>
</dbReference>
<dbReference type="InterPro" id="IPR036097">
    <property type="entry name" value="HisK_dim/P_sf"/>
</dbReference>
<keyword evidence="5" id="KW-0808">Transferase</keyword>
<dbReference type="FunFam" id="3.30.565.10:FF:000010">
    <property type="entry name" value="Sensor histidine kinase RcsC"/>
    <property type="match status" value="1"/>
</dbReference>
<proteinExistence type="predicted"/>
<evidence type="ECO:0000256" key="7">
    <source>
        <dbReference type="ARBA" id="ARBA00022741"/>
    </source>
</evidence>
<dbReference type="Gene3D" id="3.40.50.2300">
    <property type="match status" value="1"/>
</dbReference>
<dbReference type="PROSITE" id="PS50109">
    <property type="entry name" value="HIS_KIN"/>
    <property type="match status" value="1"/>
</dbReference>
<comment type="catalytic activity">
    <reaction evidence="1">
        <text>ATP + protein L-histidine = ADP + protein N-phospho-L-histidine.</text>
        <dbReference type="EC" id="2.7.13.3"/>
    </reaction>
</comment>
<dbReference type="PANTHER" id="PTHR45339:SF1">
    <property type="entry name" value="HYBRID SIGNAL TRANSDUCTION HISTIDINE KINASE J"/>
    <property type="match status" value="1"/>
</dbReference>
<dbReference type="Gene3D" id="3.30.565.10">
    <property type="entry name" value="Histidine kinase-like ATPase, C-terminal domain"/>
    <property type="match status" value="1"/>
</dbReference>
<evidence type="ECO:0000256" key="11">
    <source>
        <dbReference type="ARBA" id="ARBA00023012"/>
    </source>
</evidence>
<feature type="modified residue" description="4-aspartylphosphate" evidence="13">
    <location>
        <position position="872"/>
    </location>
</feature>
<dbReference type="GO" id="GO:0016020">
    <property type="term" value="C:membrane"/>
    <property type="evidence" value="ECO:0007669"/>
    <property type="project" value="UniProtKB-SubCell"/>
</dbReference>
<dbReference type="EC" id="2.7.13.3" evidence="3"/>
<keyword evidence="11" id="KW-0902">Two-component regulatory system</keyword>
<dbReference type="SMART" id="SM00387">
    <property type="entry name" value="HATPase_c"/>
    <property type="match status" value="1"/>
</dbReference>
<organism evidence="17 18">
    <name type="scientific">Pseudomonas protegens</name>
    <dbReference type="NCBI Taxonomy" id="380021"/>
    <lineage>
        <taxon>Bacteria</taxon>
        <taxon>Pseudomonadati</taxon>
        <taxon>Pseudomonadota</taxon>
        <taxon>Gammaproteobacteria</taxon>
        <taxon>Pseudomonadales</taxon>
        <taxon>Pseudomonadaceae</taxon>
        <taxon>Pseudomonas</taxon>
    </lineage>
</organism>
<evidence type="ECO:0000256" key="9">
    <source>
        <dbReference type="ARBA" id="ARBA00022840"/>
    </source>
</evidence>
<keyword evidence="12 14" id="KW-0472">Membrane</keyword>
<dbReference type="InterPro" id="IPR003661">
    <property type="entry name" value="HisK_dim/P_dom"/>
</dbReference>
<evidence type="ECO:0000256" key="14">
    <source>
        <dbReference type="SAM" id="Phobius"/>
    </source>
</evidence>
<dbReference type="InterPro" id="IPR005467">
    <property type="entry name" value="His_kinase_dom"/>
</dbReference>
<dbReference type="CDD" id="cd16922">
    <property type="entry name" value="HATPase_EvgS-ArcB-TorS-like"/>
    <property type="match status" value="1"/>
</dbReference>
<keyword evidence="10 14" id="KW-1133">Transmembrane helix</keyword>
<keyword evidence="9" id="KW-0067">ATP-binding</keyword>
<evidence type="ECO:0000256" key="3">
    <source>
        <dbReference type="ARBA" id="ARBA00012438"/>
    </source>
</evidence>
<evidence type="ECO:0000256" key="13">
    <source>
        <dbReference type="PROSITE-ProRule" id="PRU00169"/>
    </source>
</evidence>
<dbReference type="FunFam" id="1.10.287.130:FF:000004">
    <property type="entry name" value="Ethylene receptor 1"/>
    <property type="match status" value="1"/>
</dbReference>
<dbReference type="CDD" id="cd00082">
    <property type="entry name" value="HisKA"/>
    <property type="match status" value="1"/>
</dbReference>
<evidence type="ECO:0000256" key="12">
    <source>
        <dbReference type="ARBA" id="ARBA00023136"/>
    </source>
</evidence>
<evidence type="ECO:0000256" key="4">
    <source>
        <dbReference type="ARBA" id="ARBA00022553"/>
    </source>
</evidence>
<keyword evidence="7" id="KW-0547">Nucleotide-binding</keyword>
<dbReference type="PRINTS" id="PR00344">
    <property type="entry name" value="BCTRLSENSOR"/>
</dbReference>
<dbReference type="EMBL" id="QJRN01000003">
    <property type="protein sequence ID" value="PYC41556.1"/>
    <property type="molecule type" value="Genomic_DNA"/>
</dbReference>
<dbReference type="InterPro" id="IPR003594">
    <property type="entry name" value="HATPase_dom"/>
</dbReference>
<feature type="domain" description="Response regulatory" evidence="16">
    <location>
        <begin position="823"/>
        <end position="937"/>
    </location>
</feature>
<evidence type="ECO:0000256" key="2">
    <source>
        <dbReference type="ARBA" id="ARBA00004370"/>
    </source>
</evidence>
<reference evidence="17 18" key="1">
    <citation type="submission" date="2018-06" db="EMBL/GenBank/DDBJ databases">
        <title>Pseudomonas diversity within urban Lake Michigan freshwaters.</title>
        <authorList>
            <person name="Batrich M."/>
            <person name="Hatzopoulos T."/>
            <person name="Putonti C."/>
        </authorList>
    </citation>
    <scope>NUCLEOTIDE SEQUENCE [LARGE SCALE GENOMIC DNA]</scope>
    <source>
        <strain evidence="17 18">MB-090624</strain>
    </source>
</reference>
<dbReference type="SUPFAM" id="SSF47384">
    <property type="entry name" value="Homodimeric domain of signal transducing histidine kinase"/>
    <property type="match status" value="1"/>
</dbReference>
<evidence type="ECO:0000259" key="15">
    <source>
        <dbReference type="PROSITE" id="PS50109"/>
    </source>
</evidence>
<dbReference type="InterPro" id="IPR011006">
    <property type="entry name" value="CheY-like_superfamily"/>
</dbReference>
<gene>
    <name evidence="17" type="ORF">DMX08_06535</name>
</gene>
<evidence type="ECO:0000259" key="16">
    <source>
        <dbReference type="PROSITE" id="PS50110"/>
    </source>
</evidence>
<keyword evidence="8 17" id="KW-0418">Kinase</keyword>
<name>A0A9Q6N9N3_9PSED</name>
<keyword evidence="4 13" id="KW-0597">Phosphoprotein</keyword>
<comment type="caution">
    <text evidence="17">The sequence shown here is derived from an EMBL/GenBank/DDBJ whole genome shotgun (WGS) entry which is preliminary data.</text>
</comment>
<feature type="transmembrane region" description="Helical" evidence="14">
    <location>
        <begin position="23"/>
        <end position="43"/>
    </location>
</feature>
<evidence type="ECO:0000313" key="18">
    <source>
        <dbReference type="Proteomes" id="UP000248188"/>
    </source>
</evidence>
<dbReference type="AlphaFoldDB" id="A0A9Q6N9N3"/>
<dbReference type="Gene3D" id="1.10.287.130">
    <property type="match status" value="1"/>
</dbReference>
<dbReference type="Proteomes" id="UP000248188">
    <property type="component" value="Unassembled WGS sequence"/>
</dbReference>